<dbReference type="Proteomes" id="UP000308197">
    <property type="component" value="Unassembled WGS sequence"/>
</dbReference>
<dbReference type="EMBL" id="ML211085">
    <property type="protein sequence ID" value="TFK89177.1"/>
    <property type="molecule type" value="Genomic_DNA"/>
</dbReference>
<protein>
    <submittedName>
        <fullName evidence="1">Uncharacterized protein</fullName>
    </submittedName>
</protein>
<evidence type="ECO:0000313" key="2">
    <source>
        <dbReference type="Proteomes" id="UP000308197"/>
    </source>
</evidence>
<organism evidence="1 2">
    <name type="scientific">Polyporus arcularius HHB13444</name>
    <dbReference type="NCBI Taxonomy" id="1314778"/>
    <lineage>
        <taxon>Eukaryota</taxon>
        <taxon>Fungi</taxon>
        <taxon>Dikarya</taxon>
        <taxon>Basidiomycota</taxon>
        <taxon>Agaricomycotina</taxon>
        <taxon>Agaricomycetes</taxon>
        <taxon>Polyporales</taxon>
        <taxon>Polyporaceae</taxon>
        <taxon>Polyporus</taxon>
    </lineage>
</organism>
<sequence length="133" mass="14419">MAVLCLSAPSPDIRHHPQIPFFVCTTPFSTRLRTVFSLRRFCVPCGPRDASTLDSILASALPDDGLAYVCTRRCTAPRTLSVIACLYLIFQQVFSAGSLCVAVGRVCSLSYRHPDTPRSSCSCSICGPHSDCC</sequence>
<keyword evidence="2" id="KW-1185">Reference proteome</keyword>
<reference evidence="1 2" key="1">
    <citation type="journal article" date="2019" name="Nat. Ecol. Evol.">
        <title>Megaphylogeny resolves global patterns of mushroom evolution.</title>
        <authorList>
            <person name="Varga T."/>
            <person name="Krizsan K."/>
            <person name="Foldi C."/>
            <person name="Dima B."/>
            <person name="Sanchez-Garcia M."/>
            <person name="Sanchez-Ramirez S."/>
            <person name="Szollosi G.J."/>
            <person name="Szarkandi J.G."/>
            <person name="Papp V."/>
            <person name="Albert L."/>
            <person name="Andreopoulos W."/>
            <person name="Angelini C."/>
            <person name="Antonin V."/>
            <person name="Barry K.W."/>
            <person name="Bougher N.L."/>
            <person name="Buchanan P."/>
            <person name="Buyck B."/>
            <person name="Bense V."/>
            <person name="Catcheside P."/>
            <person name="Chovatia M."/>
            <person name="Cooper J."/>
            <person name="Damon W."/>
            <person name="Desjardin D."/>
            <person name="Finy P."/>
            <person name="Geml J."/>
            <person name="Haridas S."/>
            <person name="Hughes K."/>
            <person name="Justo A."/>
            <person name="Karasinski D."/>
            <person name="Kautmanova I."/>
            <person name="Kiss B."/>
            <person name="Kocsube S."/>
            <person name="Kotiranta H."/>
            <person name="LaButti K.M."/>
            <person name="Lechner B.E."/>
            <person name="Liimatainen K."/>
            <person name="Lipzen A."/>
            <person name="Lukacs Z."/>
            <person name="Mihaltcheva S."/>
            <person name="Morgado L.N."/>
            <person name="Niskanen T."/>
            <person name="Noordeloos M.E."/>
            <person name="Ohm R.A."/>
            <person name="Ortiz-Santana B."/>
            <person name="Ovrebo C."/>
            <person name="Racz N."/>
            <person name="Riley R."/>
            <person name="Savchenko A."/>
            <person name="Shiryaev A."/>
            <person name="Soop K."/>
            <person name="Spirin V."/>
            <person name="Szebenyi C."/>
            <person name="Tomsovsky M."/>
            <person name="Tulloss R.E."/>
            <person name="Uehling J."/>
            <person name="Grigoriev I.V."/>
            <person name="Vagvolgyi C."/>
            <person name="Papp T."/>
            <person name="Martin F.M."/>
            <person name="Miettinen O."/>
            <person name="Hibbett D.S."/>
            <person name="Nagy L.G."/>
        </authorList>
    </citation>
    <scope>NUCLEOTIDE SEQUENCE [LARGE SCALE GENOMIC DNA]</scope>
    <source>
        <strain evidence="1 2">HHB13444</strain>
    </source>
</reference>
<name>A0A5C3PJC0_9APHY</name>
<dbReference type="AlphaFoldDB" id="A0A5C3PJC0"/>
<dbReference type="InParanoid" id="A0A5C3PJC0"/>
<evidence type="ECO:0000313" key="1">
    <source>
        <dbReference type="EMBL" id="TFK89177.1"/>
    </source>
</evidence>
<accession>A0A5C3PJC0</accession>
<gene>
    <name evidence="1" type="ORF">K466DRAFT_40803</name>
</gene>
<proteinExistence type="predicted"/>